<keyword evidence="4 7" id="KW-0863">Zinc-finger</keyword>
<evidence type="ECO:0000256" key="8">
    <source>
        <dbReference type="PROSITE-ProRule" id="PRU01263"/>
    </source>
</evidence>
<feature type="binding site" evidence="8">
    <location>
        <position position="12"/>
    </location>
    <ligand>
        <name>Zn(2+)</name>
        <dbReference type="ChEBI" id="CHEBI:29105"/>
    </ligand>
</feature>
<dbReference type="Proteomes" id="UP001652740">
    <property type="component" value="Unplaced"/>
</dbReference>
<keyword evidence="6" id="KW-0539">Nucleus</keyword>
<evidence type="ECO:0000256" key="2">
    <source>
        <dbReference type="ARBA" id="ARBA00022723"/>
    </source>
</evidence>
<feature type="domain" description="ZAD" evidence="10">
    <location>
        <begin position="7"/>
        <end position="86"/>
    </location>
</feature>
<dbReference type="SUPFAM" id="SSF57716">
    <property type="entry name" value="Glucocorticoid receptor-like (DNA-binding domain)"/>
    <property type="match status" value="1"/>
</dbReference>
<dbReference type="Gene3D" id="3.30.160.60">
    <property type="entry name" value="Classic Zinc Finger"/>
    <property type="match status" value="5"/>
</dbReference>
<dbReference type="PROSITE" id="PS50157">
    <property type="entry name" value="ZINC_FINGER_C2H2_2"/>
    <property type="match status" value="7"/>
</dbReference>
<gene>
    <name evidence="12" type="primary">LOC128201429</name>
</gene>
<keyword evidence="3" id="KW-0677">Repeat</keyword>
<feature type="domain" description="C2H2-type" evidence="9">
    <location>
        <begin position="212"/>
        <end position="235"/>
    </location>
</feature>
<evidence type="ECO:0000313" key="12">
    <source>
        <dbReference type="RefSeq" id="XP_052754331.1"/>
    </source>
</evidence>
<protein>
    <submittedName>
        <fullName evidence="12">Zinc finger protein 485-like</fullName>
    </submittedName>
</protein>
<feature type="domain" description="C2H2-type" evidence="9">
    <location>
        <begin position="399"/>
        <end position="426"/>
    </location>
</feature>
<evidence type="ECO:0000256" key="6">
    <source>
        <dbReference type="ARBA" id="ARBA00023242"/>
    </source>
</evidence>
<evidence type="ECO:0000256" key="1">
    <source>
        <dbReference type="ARBA" id="ARBA00004123"/>
    </source>
</evidence>
<sequence>MESAEKTYCRFCAEPKSLNKLLNLQTDGEKWNEINNKLTFLNALYVEVQSENMLPKTVCFICYDSLNKAYEFLNRVKKSQDVLLDLFLKNKESNYSHPDDDCMAIFGDYPSPGEVEDDVGVKEEESQLKVSKNSSFTCTNIKVKSEPKEELVDNFNNHGTGTNVDEKFDQTLDVNDIIEAAMCNAPSEIEIYAKDLSDLGKNEIKSWKDYPWMCSLCNIEFLDIDTLRLHARTVHNKCSVFMCIDCKTARKDNFTSFIKHVRKHRKSLRNYCYYCNEVLDKADSIGTHLKQHFKKSQLPCPLCGEILNEDALKTHLQEYGAVKSKRKPRRKPGTPITVEDLTCEHCKKVYKNPNSLRDHVKLHRIDRKRNYTCERCGKMFYNKGTLTSHIMSHDKIRPHVCRICNKAFLYPNMLRRHVEMHSGVKPFSCEQCGRCFRLQYQLNAHKIVHTDSMPYVCQFCNKAFRYKQILKNHERQHTGDKPYSCQQCGMEFTNWSNYNKHMKRRHGTDTSKKKITPDGVFPIDSETGQMVQIEDVVGMEEWKSKIMIPAKRGKKKTIKMENDAC</sequence>
<dbReference type="InterPro" id="IPR036236">
    <property type="entry name" value="Znf_C2H2_sf"/>
</dbReference>
<proteinExistence type="predicted"/>
<evidence type="ECO:0000313" key="11">
    <source>
        <dbReference type="Proteomes" id="UP001652740"/>
    </source>
</evidence>
<feature type="binding site" evidence="8">
    <location>
        <position position="62"/>
    </location>
    <ligand>
        <name>Zn(2+)</name>
        <dbReference type="ChEBI" id="CHEBI:29105"/>
    </ligand>
</feature>
<keyword evidence="11" id="KW-1185">Reference proteome</keyword>
<feature type="domain" description="C2H2-type" evidence="9">
    <location>
        <begin position="341"/>
        <end position="368"/>
    </location>
</feature>
<dbReference type="SUPFAM" id="SSF57667">
    <property type="entry name" value="beta-beta-alpha zinc fingers"/>
    <property type="match status" value="3"/>
</dbReference>
<organism evidence="11 12">
    <name type="scientific">Galleria mellonella</name>
    <name type="common">Greater wax moth</name>
    <dbReference type="NCBI Taxonomy" id="7137"/>
    <lineage>
        <taxon>Eukaryota</taxon>
        <taxon>Metazoa</taxon>
        <taxon>Ecdysozoa</taxon>
        <taxon>Arthropoda</taxon>
        <taxon>Hexapoda</taxon>
        <taxon>Insecta</taxon>
        <taxon>Pterygota</taxon>
        <taxon>Neoptera</taxon>
        <taxon>Endopterygota</taxon>
        <taxon>Lepidoptera</taxon>
        <taxon>Glossata</taxon>
        <taxon>Ditrysia</taxon>
        <taxon>Pyraloidea</taxon>
        <taxon>Pyralidae</taxon>
        <taxon>Galleriinae</taxon>
        <taxon>Galleria</taxon>
    </lineage>
</organism>
<keyword evidence="2 8" id="KW-0479">Metal-binding</keyword>
<dbReference type="PANTHER" id="PTHR24406">
    <property type="entry name" value="TRANSCRIPTIONAL REPRESSOR CTCFL-RELATED"/>
    <property type="match status" value="1"/>
</dbReference>
<dbReference type="SMART" id="SM00355">
    <property type="entry name" value="ZnF_C2H2"/>
    <property type="match status" value="9"/>
</dbReference>
<dbReference type="RefSeq" id="XP_052754331.1">
    <property type="nucleotide sequence ID" value="XM_052898371.1"/>
</dbReference>
<dbReference type="InterPro" id="IPR012934">
    <property type="entry name" value="Znf_AD"/>
</dbReference>
<dbReference type="InterPro" id="IPR050888">
    <property type="entry name" value="ZnF_C2H2-type_TF"/>
</dbReference>
<dbReference type="Pfam" id="PF00096">
    <property type="entry name" value="zf-C2H2"/>
    <property type="match status" value="4"/>
</dbReference>
<dbReference type="InterPro" id="IPR013087">
    <property type="entry name" value="Znf_C2H2_type"/>
</dbReference>
<evidence type="ECO:0000256" key="5">
    <source>
        <dbReference type="ARBA" id="ARBA00022833"/>
    </source>
</evidence>
<feature type="binding site" evidence="8">
    <location>
        <position position="59"/>
    </location>
    <ligand>
        <name>Zn(2+)</name>
        <dbReference type="ChEBI" id="CHEBI:29105"/>
    </ligand>
</feature>
<feature type="domain" description="C2H2-type" evidence="9">
    <location>
        <begin position="455"/>
        <end position="482"/>
    </location>
</feature>
<dbReference type="SMART" id="SM00868">
    <property type="entry name" value="zf-AD"/>
    <property type="match status" value="3"/>
</dbReference>
<dbReference type="GeneID" id="128201429"/>
<reference evidence="12" key="1">
    <citation type="submission" date="2025-08" db="UniProtKB">
        <authorList>
            <consortium name="RefSeq"/>
        </authorList>
    </citation>
    <scope>IDENTIFICATION</scope>
    <source>
        <tissue evidence="12">Whole larvae</tissue>
    </source>
</reference>
<evidence type="ECO:0000259" key="9">
    <source>
        <dbReference type="PROSITE" id="PS50157"/>
    </source>
</evidence>
<evidence type="ECO:0000256" key="3">
    <source>
        <dbReference type="ARBA" id="ARBA00022737"/>
    </source>
</evidence>
<evidence type="ECO:0000256" key="4">
    <source>
        <dbReference type="ARBA" id="ARBA00022771"/>
    </source>
</evidence>
<feature type="domain" description="C2H2-type" evidence="9">
    <location>
        <begin position="483"/>
        <end position="511"/>
    </location>
</feature>
<name>A0ABM3MSI8_GALME</name>
<keyword evidence="5 8" id="KW-0862">Zinc</keyword>
<evidence type="ECO:0000256" key="7">
    <source>
        <dbReference type="PROSITE-ProRule" id="PRU00042"/>
    </source>
</evidence>
<feature type="domain" description="C2H2-type" evidence="9">
    <location>
        <begin position="427"/>
        <end position="454"/>
    </location>
</feature>
<accession>A0ABM3MSI8</accession>
<comment type="subcellular location">
    <subcellularLocation>
        <location evidence="1">Nucleus</location>
    </subcellularLocation>
</comment>
<feature type="domain" description="C2H2-type" evidence="9">
    <location>
        <begin position="371"/>
        <end position="398"/>
    </location>
</feature>
<dbReference type="Pfam" id="PF07776">
    <property type="entry name" value="zf-AD"/>
    <property type="match status" value="1"/>
</dbReference>
<dbReference type="Gene3D" id="3.40.1800.20">
    <property type="match status" value="1"/>
</dbReference>
<dbReference type="PROSITE" id="PS00028">
    <property type="entry name" value="ZINC_FINGER_C2H2_1"/>
    <property type="match status" value="8"/>
</dbReference>
<feature type="binding site" evidence="8">
    <location>
        <position position="9"/>
    </location>
    <ligand>
        <name>Zn(2+)</name>
        <dbReference type="ChEBI" id="CHEBI:29105"/>
    </ligand>
</feature>
<dbReference type="PROSITE" id="PS51915">
    <property type="entry name" value="ZAD"/>
    <property type="match status" value="1"/>
</dbReference>
<evidence type="ECO:0000259" key="10">
    <source>
        <dbReference type="PROSITE" id="PS51915"/>
    </source>
</evidence>